<proteinExistence type="predicted"/>
<accession>A0A1I7V0U5</accession>
<evidence type="ECO:0000256" key="1">
    <source>
        <dbReference type="SAM" id="MobiDB-lite"/>
    </source>
</evidence>
<protein>
    <submittedName>
        <fullName evidence="4">Secreted protein</fullName>
    </submittedName>
</protein>
<feature type="region of interest" description="Disordered" evidence="1">
    <location>
        <begin position="67"/>
        <end position="110"/>
    </location>
</feature>
<dbReference type="WBParaSite" id="Csp11.Scaffold630.g21276.t2">
    <property type="protein sequence ID" value="Csp11.Scaffold630.g21276.t2"/>
    <property type="gene ID" value="Csp11.Scaffold630.g21276"/>
</dbReference>
<keyword evidence="2" id="KW-0732">Signal</keyword>
<reference evidence="4" key="1">
    <citation type="submission" date="2016-11" db="UniProtKB">
        <authorList>
            <consortium name="WormBaseParasite"/>
        </authorList>
    </citation>
    <scope>IDENTIFICATION</scope>
</reference>
<organism evidence="3 4">
    <name type="scientific">Caenorhabditis tropicalis</name>
    <dbReference type="NCBI Taxonomy" id="1561998"/>
    <lineage>
        <taxon>Eukaryota</taxon>
        <taxon>Metazoa</taxon>
        <taxon>Ecdysozoa</taxon>
        <taxon>Nematoda</taxon>
        <taxon>Chromadorea</taxon>
        <taxon>Rhabditida</taxon>
        <taxon>Rhabditina</taxon>
        <taxon>Rhabditomorpha</taxon>
        <taxon>Rhabditoidea</taxon>
        <taxon>Rhabditidae</taxon>
        <taxon>Peloderinae</taxon>
        <taxon>Caenorhabditis</taxon>
    </lineage>
</organism>
<keyword evidence="3" id="KW-1185">Reference proteome</keyword>
<evidence type="ECO:0000313" key="4">
    <source>
        <dbReference type="WBParaSite" id="Csp11.Scaffold630.g21276.t2"/>
    </source>
</evidence>
<feature type="chain" id="PRO_5009309616" evidence="2">
    <location>
        <begin position="17"/>
        <end position="133"/>
    </location>
</feature>
<evidence type="ECO:0000313" key="3">
    <source>
        <dbReference type="Proteomes" id="UP000095282"/>
    </source>
</evidence>
<name>A0A1I7V0U5_9PELO</name>
<feature type="signal peptide" evidence="2">
    <location>
        <begin position="1"/>
        <end position="16"/>
    </location>
</feature>
<dbReference type="AlphaFoldDB" id="A0A1I7V0U5"/>
<dbReference type="Proteomes" id="UP000095282">
    <property type="component" value="Unplaced"/>
</dbReference>
<sequence length="133" mass="15532">MFLVLLFVASIVLASGYHKYQKCKWIVPQLCETLIRKCDNWFKGQDYEKSWTYGDALEFIKKWQPMSTMGWDSDKTGGGSDDDDGRISDQEAVKERKELQKDKYKEDVEESEWNQLGGRLERRRGAMPLGRIV</sequence>
<feature type="compositionally biased region" description="Basic and acidic residues" evidence="1">
    <location>
        <begin position="85"/>
        <end position="106"/>
    </location>
</feature>
<evidence type="ECO:0000256" key="2">
    <source>
        <dbReference type="SAM" id="SignalP"/>
    </source>
</evidence>